<organism evidence="1 2">
    <name type="scientific">Irpex rosettiformis</name>
    <dbReference type="NCBI Taxonomy" id="378272"/>
    <lineage>
        <taxon>Eukaryota</taxon>
        <taxon>Fungi</taxon>
        <taxon>Dikarya</taxon>
        <taxon>Basidiomycota</taxon>
        <taxon>Agaricomycotina</taxon>
        <taxon>Agaricomycetes</taxon>
        <taxon>Polyporales</taxon>
        <taxon>Irpicaceae</taxon>
        <taxon>Irpex</taxon>
    </lineage>
</organism>
<protein>
    <submittedName>
        <fullName evidence="1">Uncharacterized protein</fullName>
    </submittedName>
</protein>
<reference evidence="1" key="1">
    <citation type="journal article" date="2021" name="Environ. Microbiol.">
        <title>Gene family expansions and transcriptome signatures uncover fungal adaptations to wood decay.</title>
        <authorList>
            <person name="Hage H."/>
            <person name="Miyauchi S."/>
            <person name="Viragh M."/>
            <person name="Drula E."/>
            <person name="Min B."/>
            <person name="Chaduli D."/>
            <person name="Navarro D."/>
            <person name="Favel A."/>
            <person name="Norest M."/>
            <person name="Lesage-Meessen L."/>
            <person name="Balint B."/>
            <person name="Merenyi Z."/>
            <person name="de Eugenio L."/>
            <person name="Morin E."/>
            <person name="Martinez A.T."/>
            <person name="Baldrian P."/>
            <person name="Stursova M."/>
            <person name="Martinez M.J."/>
            <person name="Novotny C."/>
            <person name="Magnuson J.K."/>
            <person name="Spatafora J.W."/>
            <person name="Maurice S."/>
            <person name="Pangilinan J."/>
            <person name="Andreopoulos W."/>
            <person name="LaButti K."/>
            <person name="Hundley H."/>
            <person name="Na H."/>
            <person name="Kuo A."/>
            <person name="Barry K."/>
            <person name="Lipzen A."/>
            <person name="Henrissat B."/>
            <person name="Riley R."/>
            <person name="Ahrendt S."/>
            <person name="Nagy L.G."/>
            <person name="Grigoriev I.V."/>
            <person name="Martin F."/>
            <person name="Rosso M.N."/>
        </authorList>
    </citation>
    <scope>NUCLEOTIDE SEQUENCE</scope>
    <source>
        <strain evidence="1">CBS 384.51</strain>
    </source>
</reference>
<evidence type="ECO:0000313" key="1">
    <source>
        <dbReference type="EMBL" id="KAI0087298.1"/>
    </source>
</evidence>
<gene>
    <name evidence="1" type="ORF">BDY19DRAFT_954988</name>
</gene>
<sequence>MSSSTPHLPHLLVAARTLFVESVRQLQAPPDNFSYALLHHSAAGYQQLDPTFSDLLAIRSAFTLLKWIYTTDTLTHDWREKFLVLVDPFVRAQRSLVRQQGPNFLKVAEKLRKLGILEEPKPADKADKQIGTDASGSNVKVDPKPSSSVGQKRPHPEDNEGMDSDDEIIFVAHRMPKIERIVTTKSERRGDVPVTYRFYRGNQRCLRCVCASSTPCKIKHGYSSCERCRSKKIKCIRSTSPDKGKGREKDRARSSSQNSHPMRVAMEQTLRSVVEQIPQDLLDSATLTLREIQNATPQTVLDATALTRRVFQNTMVGPQPPLEPPVAGSSSGWASTSRLAEGASGAAHPRVQVIQPTASGSRVRWDGFSVARMPGHDQIESFPPAPPPSHSHMPALSAPRHQDQHNKGNDTADPIEAYFQVVEQYTAVQARHLAVTTELLQTYEALMTTADKLAGKLPEAFSPTSLISNETAPVLLLGSKRYRREHPEQWKELVGRTNVPPTSNAQAGPSSRH</sequence>
<accession>A0ACB8TYX5</accession>
<dbReference type="EMBL" id="MU274918">
    <property type="protein sequence ID" value="KAI0087298.1"/>
    <property type="molecule type" value="Genomic_DNA"/>
</dbReference>
<keyword evidence="2" id="KW-1185">Reference proteome</keyword>
<dbReference type="Proteomes" id="UP001055072">
    <property type="component" value="Unassembled WGS sequence"/>
</dbReference>
<evidence type="ECO:0000313" key="2">
    <source>
        <dbReference type="Proteomes" id="UP001055072"/>
    </source>
</evidence>
<comment type="caution">
    <text evidence="1">The sequence shown here is derived from an EMBL/GenBank/DDBJ whole genome shotgun (WGS) entry which is preliminary data.</text>
</comment>
<proteinExistence type="predicted"/>
<name>A0ACB8TYX5_9APHY</name>